<evidence type="ECO:0000256" key="6">
    <source>
        <dbReference type="ARBA" id="ARBA00022764"/>
    </source>
</evidence>
<keyword evidence="7" id="KW-0378">Hydrolase</keyword>
<reference evidence="12 13" key="1">
    <citation type="submission" date="2020-07" db="EMBL/GenBank/DDBJ databases">
        <authorList>
            <person name="Xu S."/>
            <person name="Li A."/>
        </authorList>
    </citation>
    <scope>NUCLEOTIDE SEQUENCE [LARGE SCALE GENOMIC DNA]</scope>
    <source>
        <strain evidence="12 13">SG-8</strain>
    </source>
</reference>
<dbReference type="EMBL" id="JACHTE010000002">
    <property type="protein sequence ID" value="MBB1087439.1"/>
    <property type="molecule type" value="Genomic_DNA"/>
</dbReference>
<evidence type="ECO:0000256" key="2">
    <source>
        <dbReference type="ARBA" id="ARBA00004418"/>
    </source>
</evidence>
<evidence type="ECO:0000313" key="12">
    <source>
        <dbReference type="EMBL" id="MBB1087439.1"/>
    </source>
</evidence>
<evidence type="ECO:0000256" key="10">
    <source>
        <dbReference type="SAM" id="SignalP"/>
    </source>
</evidence>
<dbReference type="InterPro" id="IPR050695">
    <property type="entry name" value="N-acetylmuramoyl_amidase_3"/>
</dbReference>
<evidence type="ECO:0000313" key="13">
    <source>
        <dbReference type="Proteomes" id="UP000552587"/>
    </source>
</evidence>
<dbReference type="Gene3D" id="3.40.630.40">
    <property type="entry name" value="Zn-dependent exopeptidases"/>
    <property type="match status" value="1"/>
</dbReference>
<dbReference type="InterPro" id="IPR021731">
    <property type="entry name" value="AMIN_dom"/>
</dbReference>
<comment type="subcellular location">
    <subcellularLocation>
        <location evidence="2">Periplasm</location>
    </subcellularLocation>
</comment>
<feature type="signal peptide" evidence="10">
    <location>
        <begin position="1"/>
        <end position="28"/>
    </location>
</feature>
<dbReference type="GO" id="GO:0009253">
    <property type="term" value="P:peptidoglycan catabolic process"/>
    <property type="evidence" value="ECO:0007669"/>
    <property type="project" value="InterPro"/>
</dbReference>
<dbReference type="SUPFAM" id="SSF53187">
    <property type="entry name" value="Zn-dependent exopeptidases"/>
    <property type="match status" value="1"/>
</dbReference>
<dbReference type="GO" id="GO:0008745">
    <property type="term" value="F:N-acetylmuramoyl-L-alanine amidase activity"/>
    <property type="evidence" value="ECO:0007669"/>
    <property type="project" value="UniProtKB-EC"/>
</dbReference>
<keyword evidence="5 10" id="KW-0732">Signal</keyword>
<dbReference type="Pfam" id="PF11741">
    <property type="entry name" value="AMIN"/>
    <property type="match status" value="1"/>
</dbReference>
<evidence type="ECO:0000256" key="9">
    <source>
        <dbReference type="ARBA" id="ARBA00074581"/>
    </source>
</evidence>
<dbReference type="GO" id="GO:0071555">
    <property type="term" value="P:cell wall organization"/>
    <property type="evidence" value="ECO:0007669"/>
    <property type="project" value="UniProtKB-KW"/>
</dbReference>
<protein>
    <recommendedName>
        <fullName evidence="9">N-acetylmuramoyl-L-alanine amidase AmiC</fullName>
        <ecNumber evidence="4">3.5.1.28</ecNumber>
    </recommendedName>
</protein>
<evidence type="ECO:0000259" key="11">
    <source>
        <dbReference type="SMART" id="SM00646"/>
    </source>
</evidence>
<keyword evidence="13" id="KW-1185">Reference proteome</keyword>
<feature type="domain" description="MurNAc-LAA" evidence="11">
    <location>
        <begin position="312"/>
        <end position="465"/>
    </location>
</feature>
<dbReference type="Pfam" id="PF01520">
    <property type="entry name" value="Amidase_3"/>
    <property type="match status" value="1"/>
</dbReference>
<evidence type="ECO:0000256" key="5">
    <source>
        <dbReference type="ARBA" id="ARBA00022729"/>
    </source>
</evidence>
<comment type="catalytic activity">
    <reaction evidence="1">
        <text>Hydrolyzes the link between N-acetylmuramoyl residues and L-amino acid residues in certain cell-wall glycopeptides.</text>
        <dbReference type="EC" id="3.5.1.28"/>
    </reaction>
</comment>
<comment type="similarity">
    <text evidence="3">Belongs to the N-acetylmuramoyl-L-alanine amidase 3 family.</text>
</comment>
<dbReference type="PANTHER" id="PTHR30404:SF0">
    <property type="entry name" value="N-ACETYLMURAMOYL-L-ALANINE AMIDASE AMIC"/>
    <property type="match status" value="1"/>
</dbReference>
<feature type="chain" id="PRO_5031573033" description="N-acetylmuramoyl-L-alanine amidase AmiC" evidence="10">
    <location>
        <begin position="29"/>
        <end position="494"/>
    </location>
</feature>
<dbReference type="Proteomes" id="UP000552587">
    <property type="component" value="Unassembled WGS sequence"/>
</dbReference>
<evidence type="ECO:0000256" key="7">
    <source>
        <dbReference type="ARBA" id="ARBA00022801"/>
    </source>
</evidence>
<evidence type="ECO:0000256" key="3">
    <source>
        <dbReference type="ARBA" id="ARBA00010860"/>
    </source>
</evidence>
<name>A0A7W3U201_9GAMM</name>
<sequence length="494" mass="51016">MRARGATVQKVLMAAALLGALAWNLAHASQINELRLTSGATGTRAEIRLDIESEVRTLSLSGPDRLVVDFPGAQLAKGIQLPGPAGIVKAVRAGQPEPGTTRIVFDLAQPVAALRPHMQPGMGGPSLVLEWPGDGQPAAQVPAAQGRVASAPTPATGAAQVPAVVAVDPEQAPTTAVTEVDRAASAAATTRLITELAARATESQAASGATATVTTTVPSAAPTVQGTPPAAAPAPAQVQRLVAERAIRPLVVAIDAGHGGQDPGAIGPNGKREKDVTLAVARELARQVNATPGLRAYLTRDSDVFIPLNRRAVLARQAKADIFVSIHADAAENRSAHGASVYVLSLRGATSQRARWLADKENAADLIGGVRIESTNDTLASVLIDLTQSGQMRASEDAAGHVLTSLGRVGHTRRVEKANFAVLRTSDMPAMLVETGFISNHDEERLLADPAHQRKVAAAVLDGVNTYFERQPPPGTMYAARASAEMAAAGGGSP</sequence>
<dbReference type="SMART" id="SM00646">
    <property type="entry name" value="Ami_3"/>
    <property type="match status" value="1"/>
</dbReference>
<evidence type="ECO:0000256" key="8">
    <source>
        <dbReference type="ARBA" id="ARBA00023316"/>
    </source>
</evidence>
<keyword evidence="6" id="KW-0574">Periplasm</keyword>
<dbReference type="CDD" id="cd02696">
    <property type="entry name" value="MurNAc-LAA"/>
    <property type="match status" value="1"/>
</dbReference>
<dbReference type="InterPro" id="IPR002508">
    <property type="entry name" value="MurNAc-LAA_cat"/>
</dbReference>
<keyword evidence="8" id="KW-0961">Cell wall biogenesis/degradation</keyword>
<dbReference type="EC" id="3.5.1.28" evidence="4"/>
<evidence type="ECO:0000256" key="1">
    <source>
        <dbReference type="ARBA" id="ARBA00001561"/>
    </source>
</evidence>
<dbReference type="FunFam" id="3.40.630.40:FF:000001">
    <property type="entry name" value="N-acetylmuramoyl-L-alanine amidase"/>
    <property type="match status" value="1"/>
</dbReference>
<evidence type="ECO:0000256" key="4">
    <source>
        <dbReference type="ARBA" id="ARBA00011901"/>
    </source>
</evidence>
<dbReference type="AlphaFoldDB" id="A0A7W3U201"/>
<comment type="caution">
    <text evidence="12">The sequence shown here is derived from an EMBL/GenBank/DDBJ whole genome shotgun (WGS) entry which is preliminary data.</text>
</comment>
<organism evidence="12 13">
    <name type="scientific">Marilutibacter penaei</name>
    <dbReference type="NCBI Taxonomy" id="2759900"/>
    <lineage>
        <taxon>Bacteria</taxon>
        <taxon>Pseudomonadati</taxon>
        <taxon>Pseudomonadota</taxon>
        <taxon>Gammaproteobacteria</taxon>
        <taxon>Lysobacterales</taxon>
        <taxon>Lysobacteraceae</taxon>
        <taxon>Marilutibacter</taxon>
    </lineage>
</organism>
<accession>A0A7W3U201</accession>
<gene>
    <name evidence="12" type="ORF">H4F99_02930</name>
</gene>
<proteinExistence type="inferred from homology"/>
<dbReference type="Gene3D" id="2.60.40.3500">
    <property type="match status" value="1"/>
</dbReference>
<dbReference type="GO" id="GO:0030288">
    <property type="term" value="C:outer membrane-bounded periplasmic space"/>
    <property type="evidence" value="ECO:0007669"/>
    <property type="project" value="TreeGrafter"/>
</dbReference>
<dbReference type="PANTHER" id="PTHR30404">
    <property type="entry name" value="N-ACETYLMURAMOYL-L-ALANINE AMIDASE"/>
    <property type="match status" value="1"/>
</dbReference>